<dbReference type="EMBL" id="DS028096">
    <property type="protein sequence ID" value="KMP06668.1"/>
    <property type="molecule type" value="Genomic_DNA"/>
</dbReference>
<dbReference type="OrthoDB" id="4657524at2759"/>
<dbReference type="Pfam" id="PF09792">
    <property type="entry name" value="But2"/>
    <property type="match status" value="1"/>
</dbReference>
<protein>
    <recommendedName>
        <fullName evidence="2">Ubiquitin 3 binding protein But2 C-terminal domain-containing protein</fullName>
    </recommendedName>
</protein>
<dbReference type="Proteomes" id="UP000054565">
    <property type="component" value="Unassembled WGS sequence"/>
</dbReference>
<keyword evidence="1" id="KW-0732">Signal</keyword>
<sequence>MKFFAIGCLLAIGANALYIKSEAIGAPDHLRLRSANSSICGTQLTDNFEFPHLIVPVNSSAPDTALGTSFNGQVSSTISSLFNFDIPAGGELKTCSLVFHFPSTMQHPSNYYTFEGDGNIRFGKLETPAQVTSTFNNAPPVREDYGSFAMQPGNAYSIANFQCPMGEKIAFQMSNAGPTVLSYFQNYGDPPFGLFITRCTGQ</sequence>
<evidence type="ECO:0000259" key="2">
    <source>
        <dbReference type="Pfam" id="PF09792"/>
    </source>
</evidence>
<evidence type="ECO:0000313" key="4">
    <source>
        <dbReference type="Proteomes" id="UP000054565"/>
    </source>
</evidence>
<gene>
    <name evidence="3" type="ORF">CIRG_06349</name>
</gene>
<feature type="chain" id="PRO_5005284993" description="Ubiquitin 3 binding protein But2 C-terminal domain-containing protein" evidence="1">
    <location>
        <begin position="17"/>
        <end position="202"/>
    </location>
</feature>
<dbReference type="PANTHER" id="PTHR39613:SF1">
    <property type="entry name" value="ANCHORED CELL WALL PROTEIN, PUTATIVE (AFU_ORTHOLOGUE AFUA_4G08960)-RELATED"/>
    <property type="match status" value="1"/>
</dbReference>
<evidence type="ECO:0000256" key="1">
    <source>
        <dbReference type="SAM" id="SignalP"/>
    </source>
</evidence>
<proteinExistence type="predicted"/>
<dbReference type="PANTHER" id="PTHR39613">
    <property type="entry name" value="ANCHORED CELL WALL PROTEIN, PUTATIVE (AFU_ORTHOLOGUE AFUA_4G08960)-RELATED"/>
    <property type="match status" value="1"/>
</dbReference>
<name>A0A0J6YIC9_COCIT</name>
<feature type="domain" description="Ubiquitin 3 binding protein But2 C-terminal" evidence="2">
    <location>
        <begin position="49"/>
        <end position="187"/>
    </location>
</feature>
<accession>A0A0J6YIC9</accession>
<reference evidence="4" key="1">
    <citation type="journal article" date="2010" name="Genome Res.">
        <title>Population genomic sequencing of Coccidioides fungi reveals recent hybridization and transposon control.</title>
        <authorList>
            <person name="Neafsey D.E."/>
            <person name="Barker B.M."/>
            <person name="Sharpton T.J."/>
            <person name="Stajich J.E."/>
            <person name="Park D.J."/>
            <person name="Whiston E."/>
            <person name="Hung C.-Y."/>
            <person name="McMahan C."/>
            <person name="White J."/>
            <person name="Sykes S."/>
            <person name="Heiman D."/>
            <person name="Young S."/>
            <person name="Zeng Q."/>
            <person name="Abouelleil A."/>
            <person name="Aftuck L."/>
            <person name="Bessette D."/>
            <person name="Brown A."/>
            <person name="FitzGerald M."/>
            <person name="Lui A."/>
            <person name="Macdonald J.P."/>
            <person name="Priest M."/>
            <person name="Orbach M.J."/>
            <person name="Galgiani J.N."/>
            <person name="Kirkland T.N."/>
            <person name="Cole G.T."/>
            <person name="Birren B.W."/>
            <person name="Henn M.R."/>
            <person name="Taylor J.W."/>
            <person name="Rounsley S.D."/>
        </authorList>
    </citation>
    <scope>NUCLEOTIDE SEQUENCE [LARGE SCALE GENOMIC DNA]</scope>
    <source>
        <strain evidence="4">RMSCC 2394</strain>
    </source>
</reference>
<organism evidence="3 4">
    <name type="scientific">Coccidioides immitis RMSCC 2394</name>
    <dbReference type="NCBI Taxonomy" id="404692"/>
    <lineage>
        <taxon>Eukaryota</taxon>
        <taxon>Fungi</taxon>
        <taxon>Dikarya</taxon>
        <taxon>Ascomycota</taxon>
        <taxon>Pezizomycotina</taxon>
        <taxon>Eurotiomycetes</taxon>
        <taxon>Eurotiomycetidae</taxon>
        <taxon>Onygenales</taxon>
        <taxon>Onygenaceae</taxon>
        <taxon>Coccidioides</taxon>
    </lineage>
</organism>
<dbReference type="STRING" id="404692.A0A0J6YIC9"/>
<dbReference type="InterPro" id="IPR018620">
    <property type="entry name" value="Ubiquitin3-bd_protein_But2_C"/>
</dbReference>
<evidence type="ECO:0000313" key="3">
    <source>
        <dbReference type="EMBL" id="KMP06668.1"/>
    </source>
</evidence>
<dbReference type="AlphaFoldDB" id="A0A0J6YIC9"/>
<feature type="signal peptide" evidence="1">
    <location>
        <begin position="1"/>
        <end position="16"/>
    </location>
</feature>